<dbReference type="RefSeq" id="XP_056684276.1">
    <property type="nucleotide sequence ID" value="XM_056828298.1"/>
</dbReference>
<dbReference type="Pfam" id="PF13966">
    <property type="entry name" value="zf-RVT"/>
    <property type="match status" value="1"/>
</dbReference>
<name>A0ABM3QLW3_SPIOL</name>
<dbReference type="RefSeq" id="XP_056684301.1">
    <property type="nucleotide sequence ID" value="XM_056828323.1"/>
</dbReference>
<sequence>MRTWQLMHGVSEDEIWKAIWNVGGPPKLSHFAWKACKGSLGVMDVLCRRHIRETSCCPVCNHHEETIMHTLFECKHAGTIWMQSEFLDLLTEAPSGSFSDRVRWMAEKVDKEQLRTFLALAWASWFCRNKAIFEPTTAFDPIGVATGMVKLVVDYVEYNAKVGMQSRSHHFPSAGRWFAPPGNSIKVNVDAHVTHGNGVQLGVVIRDDAGALMDAAVKSIDADWAPVMAEAGAVRYGVELALWSGAGSTAGLHESDSGE</sequence>
<dbReference type="InterPro" id="IPR052929">
    <property type="entry name" value="RNase_H-like_EbsB-rel"/>
</dbReference>
<dbReference type="RefSeq" id="XP_056684325.1">
    <property type="nucleotide sequence ID" value="XM_056828347.1"/>
</dbReference>
<evidence type="ECO:0000313" key="2">
    <source>
        <dbReference type="Proteomes" id="UP000813463"/>
    </source>
</evidence>
<feature type="domain" description="Reverse transcriptase zinc-binding" evidence="1">
    <location>
        <begin position="3"/>
        <end position="81"/>
    </location>
</feature>
<dbReference type="GeneID" id="110791973"/>
<dbReference type="InterPro" id="IPR026960">
    <property type="entry name" value="RVT-Znf"/>
</dbReference>
<dbReference type="RefSeq" id="XP_056684341.1">
    <property type="nucleotide sequence ID" value="XM_056828363.1"/>
</dbReference>
<reference evidence="2" key="1">
    <citation type="journal article" date="2021" name="Nat. Commun.">
        <title>Genomic analyses provide insights into spinach domestication and the genetic basis of agronomic traits.</title>
        <authorList>
            <person name="Cai X."/>
            <person name="Sun X."/>
            <person name="Xu C."/>
            <person name="Sun H."/>
            <person name="Wang X."/>
            <person name="Ge C."/>
            <person name="Zhang Z."/>
            <person name="Wang Q."/>
            <person name="Fei Z."/>
            <person name="Jiao C."/>
            <person name="Wang Q."/>
        </authorList>
    </citation>
    <scope>NUCLEOTIDE SEQUENCE [LARGE SCALE GENOMIC DNA]</scope>
    <source>
        <strain evidence="2">cv. Varoflay</strain>
    </source>
</reference>
<keyword evidence="2" id="KW-1185">Reference proteome</keyword>
<evidence type="ECO:0000313" key="6">
    <source>
        <dbReference type="RefSeq" id="XP_056684341.1"/>
    </source>
</evidence>
<evidence type="ECO:0000259" key="1">
    <source>
        <dbReference type="Pfam" id="PF13966"/>
    </source>
</evidence>
<protein>
    <submittedName>
        <fullName evidence="3 4">Uncharacterized protein isoform X1</fullName>
    </submittedName>
</protein>
<accession>A0ABM3QLW3</accession>
<gene>
    <name evidence="3 4 5 6 7" type="primary">LOC110791973</name>
</gene>
<reference evidence="3 4" key="2">
    <citation type="submission" date="2025-05" db="UniProtKB">
        <authorList>
            <consortium name="RefSeq"/>
        </authorList>
    </citation>
    <scope>IDENTIFICATION</scope>
    <source>
        <tissue evidence="3 4">Leaf</tissue>
    </source>
</reference>
<evidence type="ECO:0000313" key="4">
    <source>
        <dbReference type="RefSeq" id="XP_056684301.1"/>
    </source>
</evidence>
<dbReference type="PANTHER" id="PTHR47074:SF48">
    <property type="entry name" value="POLYNUCLEOTIDYL TRANSFERASE, RIBONUCLEASE H-LIKE SUPERFAMILY PROTEIN"/>
    <property type="match status" value="1"/>
</dbReference>
<evidence type="ECO:0000313" key="5">
    <source>
        <dbReference type="RefSeq" id="XP_056684325.1"/>
    </source>
</evidence>
<evidence type="ECO:0000313" key="3">
    <source>
        <dbReference type="RefSeq" id="XP_056684276.1"/>
    </source>
</evidence>
<dbReference type="PANTHER" id="PTHR47074">
    <property type="entry name" value="BNAC02G40300D PROTEIN"/>
    <property type="match status" value="1"/>
</dbReference>
<dbReference type="RefSeq" id="XP_056684376.1">
    <property type="nucleotide sequence ID" value="XM_056828398.1"/>
</dbReference>
<dbReference type="Proteomes" id="UP000813463">
    <property type="component" value="Chromosome 1"/>
</dbReference>
<organism evidence="2 6">
    <name type="scientific">Spinacia oleracea</name>
    <name type="common">Spinach</name>
    <dbReference type="NCBI Taxonomy" id="3562"/>
    <lineage>
        <taxon>Eukaryota</taxon>
        <taxon>Viridiplantae</taxon>
        <taxon>Streptophyta</taxon>
        <taxon>Embryophyta</taxon>
        <taxon>Tracheophyta</taxon>
        <taxon>Spermatophyta</taxon>
        <taxon>Magnoliopsida</taxon>
        <taxon>eudicotyledons</taxon>
        <taxon>Gunneridae</taxon>
        <taxon>Pentapetalae</taxon>
        <taxon>Caryophyllales</taxon>
        <taxon>Chenopodiaceae</taxon>
        <taxon>Chenopodioideae</taxon>
        <taxon>Anserineae</taxon>
        <taxon>Spinacia</taxon>
    </lineage>
</organism>
<evidence type="ECO:0000313" key="7">
    <source>
        <dbReference type="RefSeq" id="XP_056684376.1"/>
    </source>
</evidence>
<proteinExistence type="predicted"/>